<gene>
    <name evidence="5" type="ORF">ACFQ2C_12625</name>
</gene>
<dbReference type="GO" id="GO:0016301">
    <property type="term" value="F:kinase activity"/>
    <property type="evidence" value="ECO:0007669"/>
    <property type="project" value="UniProtKB-KW"/>
</dbReference>
<evidence type="ECO:0000256" key="3">
    <source>
        <dbReference type="ARBA" id="ARBA00022553"/>
    </source>
</evidence>
<comment type="caution">
    <text evidence="5">The sequence shown here is derived from an EMBL/GenBank/DDBJ whole genome shotgun (WGS) entry which is preliminary data.</text>
</comment>
<dbReference type="EC" id="2.7.13.3" evidence="2"/>
<comment type="catalytic activity">
    <reaction evidence="1">
        <text>ATP + protein L-histidine = ADP + protein N-phospho-L-histidine.</text>
        <dbReference type="EC" id="2.7.13.3"/>
    </reaction>
</comment>
<proteinExistence type="predicted"/>
<evidence type="ECO:0000256" key="2">
    <source>
        <dbReference type="ARBA" id="ARBA00012438"/>
    </source>
</evidence>
<dbReference type="InterPro" id="IPR004358">
    <property type="entry name" value="Sig_transdc_His_kin-like_C"/>
</dbReference>
<feature type="domain" description="Histidine kinase" evidence="4">
    <location>
        <begin position="135"/>
        <end position="354"/>
    </location>
</feature>
<dbReference type="CDD" id="cd00075">
    <property type="entry name" value="HATPase"/>
    <property type="match status" value="1"/>
</dbReference>
<dbReference type="RefSeq" id="WP_380897113.1">
    <property type="nucleotide sequence ID" value="NZ_JBHTKY010000019.1"/>
</dbReference>
<evidence type="ECO:0000256" key="1">
    <source>
        <dbReference type="ARBA" id="ARBA00000085"/>
    </source>
</evidence>
<name>A0ABW3RMR6_9SPHI</name>
<dbReference type="PROSITE" id="PS50109">
    <property type="entry name" value="HIS_KIN"/>
    <property type="match status" value="1"/>
</dbReference>
<evidence type="ECO:0000313" key="6">
    <source>
        <dbReference type="Proteomes" id="UP001597205"/>
    </source>
</evidence>
<evidence type="ECO:0000259" key="4">
    <source>
        <dbReference type="PROSITE" id="PS50109"/>
    </source>
</evidence>
<dbReference type="Proteomes" id="UP001597205">
    <property type="component" value="Unassembled WGS sequence"/>
</dbReference>
<keyword evidence="3" id="KW-0597">Phosphoprotein</keyword>
<reference evidence="6" key="1">
    <citation type="journal article" date="2019" name="Int. J. Syst. Evol. Microbiol.">
        <title>The Global Catalogue of Microorganisms (GCM) 10K type strain sequencing project: providing services to taxonomists for standard genome sequencing and annotation.</title>
        <authorList>
            <consortium name="The Broad Institute Genomics Platform"/>
            <consortium name="The Broad Institute Genome Sequencing Center for Infectious Disease"/>
            <person name="Wu L."/>
            <person name="Ma J."/>
        </authorList>
    </citation>
    <scope>NUCLEOTIDE SEQUENCE [LARGE SCALE GENOMIC DNA]</scope>
    <source>
        <strain evidence="6">CCUG 52468</strain>
    </source>
</reference>
<dbReference type="PRINTS" id="PR00344">
    <property type="entry name" value="BCTRLSENSOR"/>
</dbReference>
<dbReference type="PANTHER" id="PTHR43547:SF2">
    <property type="entry name" value="HYBRID SIGNAL TRANSDUCTION HISTIDINE KINASE C"/>
    <property type="match status" value="1"/>
</dbReference>
<keyword evidence="5" id="KW-0808">Transferase</keyword>
<dbReference type="Gene3D" id="3.30.565.10">
    <property type="entry name" value="Histidine kinase-like ATPase, C-terminal domain"/>
    <property type="match status" value="1"/>
</dbReference>
<keyword evidence="6" id="KW-1185">Reference proteome</keyword>
<dbReference type="Pfam" id="PF02518">
    <property type="entry name" value="HATPase_c"/>
    <property type="match status" value="1"/>
</dbReference>
<dbReference type="SUPFAM" id="SSF55874">
    <property type="entry name" value="ATPase domain of HSP90 chaperone/DNA topoisomerase II/histidine kinase"/>
    <property type="match status" value="1"/>
</dbReference>
<keyword evidence="5" id="KW-0418">Kinase</keyword>
<dbReference type="EMBL" id="JBHTKY010000019">
    <property type="protein sequence ID" value="MFD1166451.1"/>
    <property type="molecule type" value="Genomic_DNA"/>
</dbReference>
<accession>A0ABW3RMR6</accession>
<dbReference type="InterPro" id="IPR036890">
    <property type="entry name" value="HATPase_C_sf"/>
</dbReference>
<evidence type="ECO:0000313" key="5">
    <source>
        <dbReference type="EMBL" id="MFD1166451.1"/>
    </source>
</evidence>
<dbReference type="PANTHER" id="PTHR43547">
    <property type="entry name" value="TWO-COMPONENT HISTIDINE KINASE"/>
    <property type="match status" value="1"/>
</dbReference>
<organism evidence="5 6">
    <name type="scientific">Sphingobacterium daejeonense</name>
    <dbReference type="NCBI Taxonomy" id="371142"/>
    <lineage>
        <taxon>Bacteria</taxon>
        <taxon>Pseudomonadati</taxon>
        <taxon>Bacteroidota</taxon>
        <taxon>Sphingobacteriia</taxon>
        <taxon>Sphingobacteriales</taxon>
        <taxon>Sphingobacteriaceae</taxon>
        <taxon>Sphingobacterium</taxon>
    </lineage>
</organism>
<protein>
    <recommendedName>
        <fullName evidence="2">histidine kinase</fullName>
        <ecNumber evidence="2">2.7.13.3</ecNumber>
    </recommendedName>
</protein>
<sequence>MTNIALKVLTENSNLMVFSLDRESGLFEHANHAFRFFQEIQGPLQNIQDLADRLPVEDRDLLQARLLGVENSPIEGTVVKFSSEGGQVYLELNMYPYSEAGISKIAGYARDVTLQTEFQQAILGHNSMKNAILNILSHDLVGSLAILEKLAVLALETSGRKQGDPLVPVLTSMQEMCRSNAGLIRGFLRKEFLTSMGVPLNRVRADLNDMLKGFMGQFASMAAECGISVQYDQGKSPVHLFMDQDKLIQVLNNLLSNALKFTPSGGMVRVWVESGRDLVTICVSDTGIGIPAHLKEHVFEKFSSSKRTGLNGEEPHGMGLWAVKTMVEWMGGNIRVDSTEGQGTEFRIELPITQS</sequence>
<dbReference type="InterPro" id="IPR003594">
    <property type="entry name" value="HATPase_dom"/>
</dbReference>
<dbReference type="InterPro" id="IPR005467">
    <property type="entry name" value="His_kinase_dom"/>
</dbReference>
<dbReference type="SMART" id="SM00387">
    <property type="entry name" value="HATPase_c"/>
    <property type="match status" value="1"/>
</dbReference>